<dbReference type="EMBL" id="JACIFH010000001">
    <property type="protein sequence ID" value="MBB4140051.1"/>
    <property type="molecule type" value="Genomic_DNA"/>
</dbReference>
<organism evidence="1 2">
    <name type="scientific">Microbacterium invictum</name>
    <dbReference type="NCBI Taxonomy" id="515415"/>
    <lineage>
        <taxon>Bacteria</taxon>
        <taxon>Bacillati</taxon>
        <taxon>Actinomycetota</taxon>
        <taxon>Actinomycetes</taxon>
        <taxon>Micrococcales</taxon>
        <taxon>Microbacteriaceae</taxon>
        <taxon>Microbacterium</taxon>
    </lineage>
</organism>
<name>A0AA40SPP0_9MICO</name>
<evidence type="ECO:0000313" key="2">
    <source>
        <dbReference type="Proteomes" id="UP000549113"/>
    </source>
</evidence>
<proteinExistence type="predicted"/>
<evidence type="ECO:0000313" key="1">
    <source>
        <dbReference type="EMBL" id="MBB4140051.1"/>
    </source>
</evidence>
<accession>A0AA40SPP0</accession>
<reference evidence="1 2" key="1">
    <citation type="submission" date="2020-08" db="EMBL/GenBank/DDBJ databases">
        <title>Sequencing the genomes of 1000 actinobacteria strains.</title>
        <authorList>
            <person name="Klenk H.-P."/>
        </authorList>
    </citation>
    <scope>NUCLEOTIDE SEQUENCE [LARGE SCALE GENOMIC DNA]</scope>
    <source>
        <strain evidence="1 2">DSM 19600</strain>
    </source>
</reference>
<evidence type="ECO:0008006" key="3">
    <source>
        <dbReference type="Google" id="ProtNLM"/>
    </source>
</evidence>
<dbReference type="AlphaFoldDB" id="A0AA40SPP0"/>
<dbReference type="RefSeq" id="WP_183499635.1">
    <property type="nucleotide sequence ID" value="NZ_BAABCO010000006.1"/>
</dbReference>
<sequence length="72" mass="7650">MRTTLELDDRVLSVARAIARDRGLSLGAAVSELAQLGLSRMGPIDVTGGFPTFSIEIDAAPLTLDDVNAHRD</sequence>
<protein>
    <recommendedName>
        <fullName evidence="3">Antitoxin VapB39</fullName>
    </recommendedName>
</protein>
<dbReference type="Proteomes" id="UP000549113">
    <property type="component" value="Unassembled WGS sequence"/>
</dbReference>
<gene>
    <name evidence="1" type="ORF">BKA10_001845</name>
</gene>
<comment type="caution">
    <text evidence="1">The sequence shown here is derived from an EMBL/GenBank/DDBJ whole genome shotgun (WGS) entry which is preliminary data.</text>
</comment>
<keyword evidence="2" id="KW-1185">Reference proteome</keyword>